<name>A0A850EUG3_9BACL</name>
<comment type="caution">
    <text evidence="8">The sequence shown here is derived from an EMBL/GenBank/DDBJ whole genome shotgun (WGS) entry which is preliminary data.</text>
</comment>
<comment type="similarity">
    <text evidence="1">Belongs to the AfsR/DnrI/RedD regulatory family.</text>
</comment>
<keyword evidence="4" id="KW-0238">DNA-binding</keyword>
<evidence type="ECO:0000259" key="7">
    <source>
        <dbReference type="PROSITE" id="PS50110"/>
    </source>
</evidence>
<dbReference type="InterPro" id="IPR051677">
    <property type="entry name" value="AfsR-DnrI-RedD_regulator"/>
</dbReference>
<dbReference type="SUPFAM" id="SSF52172">
    <property type="entry name" value="CheY-like"/>
    <property type="match status" value="1"/>
</dbReference>
<dbReference type="Gene3D" id="3.40.50.2300">
    <property type="match status" value="1"/>
</dbReference>
<dbReference type="Gene3D" id="1.25.40.10">
    <property type="entry name" value="Tetratricopeptide repeat domain"/>
    <property type="match status" value="1"/>
</dbReference>
<dbReference type="InterPro" id="IPR001789">
    <property type="entry name" value="Sig_transdc_resp-reg_receiver"/>
</dbReference>
<dbReference type="GO" id="GO:0006355">
    <property type="term" value="P:regulation of DNA-templated transcription"/>
    <property type="evidence" value="ECO:0007669"/>
    <property type="project" value="InterPro"/>
</dbReference>
<feature type="domain" description="Response regulatory" evidence="7">
    <location>
        <begin position="2"/>
        <end position="116"/>
    </location>
</feature>
<evidence type="ECO:0000313" key="8">
    <source>
        <dbReference type="EMBL" id="NUU63500.1"/>
    </source>
</evidence>
<feature type="modified residue" description="4-aspartylphosphate" evidence="6">
    <location>
        <position position="53"/>
    </location>
</feature>
<evidence type="ECO:0000313" key="9">
    <source>
        <dbReference type="Proteomes" id="UP000564806"/>
    </source>
</evidence>
<dbReference type="EMBL" id="JABWCS010000219">
    <property type="protein sequence ID" value="NUU63500.1"/>
    <property type="molecule type" value="Genomic_DNA"/>
</dbReference>
<dbReference type="Pfam" id="PF03704">
    <property type="entry name" value="BTAD"/>
    <property type="match status" value="1"/>
</dbReference>
<gene>
    <name evidence="8" type="ORF">HPT30_24370</name>
</gene>
<dbReference type="InterPro" id="IPR011990">
    <property type="entry name" value="TPR-like_helical_dom_sf"/>
</dbReference>
<dbReference type="PANTHER" id="PTHR35807">
    <property type="entry name" value="TRANSCRIPTIONAL REGULATOR REDD-RELATED"/>
    <property type="match status" value="1"/>
</dbReference>
<dbReference type="SMART" id="SM01043">
    <property type="entry name" value="BTAD"/>
    <property type="match status" value="1"/>
</dbReference>
<keyword evidence="3" id="KW-0805">Transcription regulation</keyword>
<dbReference type="InterPro" id="IPR001867">
    <property type="entry name" value="OmpR/PhoB-type_DNA-bd"/>
</dbReference>
<keyword evidence="5" id="KW-0804">Transcription</keyword>
<dbReference type="InterPro" id="IPR011006">
    <property type="entry name" value="CheY-like_superfamily"/>
</dbReference>
<sequence>MRAILIDDEPLALTHLAEELQRLSEIEIIGTFRSPKQALKHILQEQPEVVFLDIEMPEMSGIDLAEHILQQLPHIHIVFVTVFDEYAVKAFELNSLDYLLKPLQTERLAKTISRLAATEIATGTALATDPVFKIHCFGPLKFERAGQPPAAVRWKTFRAQELFCFLLQNRGKPVRKEVLLERLWPGVDWKRGVTQLYTAIYQIRKQLQTDYINIQISNLEEGYMLELNGAVVDIEIWEKQMAMAPALNESTLPAHLQIASLYKGDYFGDYAYEWAEMEQTRLRVLWVRHIRQLAGYYMDTQQHEEAVSLYLKVQRVLPNEESIYFELMHLYNVMGERRSVEYQYGLLAGMLRRDMDMVPHPKVQRWFEAWKREGPVDADTE</sequence>
<proteinExistence type="inferred from homology"/>
<reference evidence="8" key="1">
    <citation type="submission" date="2020-06" db="EMBL/GenBank/DDBJ databases">
        <title>Paenibacillus sp. nov., isolated from soil.</title>
        <authorList>
            <person name="Seo Y.L."/>
        </authorList>
    </citation>
    <scope>NUCLEOTIDE SEQUENCE [LARGE SCALE GENOMIC DNA]</scope>
    <source>
        <strain evidence="8">JW14</strain>
    </source>
</reference>
<keyword evidence="2" id="KW-0902">Two-component regulatory system</keyword>
<accession>A0A850EUG3</accession>
<dbReference type="AlphaFoldDB" id="A0A850EUG3"/>
<dbReference type="PANTHER" id="PTHR35807:SF2">
    <property type="entry name" value="TRANSCRIPTIONAL ACTIVATOR DOMAIN"/>
    <property type="match status" value="1"/>
</dbReference>
<dbReference type="RefSeq" id="WP_175373900.1">
    <property type="nucleotide sequence ID" value="NZ_JABWCS010000219.1"/>
</dbReference>
<evidence type="ECO:0000256" key="3">
    <source>
        <dbReference type="ARBA" id="ARBA00023015"/>
    </source>
</evidence>
<protein>
    <submittedName>
        <fullName evidence="8">Response regulator</fullName>
    </submittedName>
</protein>
<keyword evidence="9" id="KW-1185">Reference proteome</keyword>
<organism evidence="8 9">
    <name type="scientific">Paenibacillus agri</name>
    <dbReference type="NCBI Taxonomy" id="2744309"/>
    <lineage>
        <taxon>Bacteria</taxon>
        <taxon>Bacillati</taxon>
        <taxon>Bacillota</taxon>
        <taxon>Bacilli</taxon>
        <taxon>Bacillales</taxon>
        <taxon>Paenibacillaceae</taxon>
        <taxon>Paenibacillus</taxon>
    </lineage>
</organism>
<dbReference type="GO" id="GO:0000160">
    <property type="term" value="P:phosphorelay signal transduction system"/>
    <property type="evidence" value="ECO:0007669"/>
    <property type="project" value="UniProtKB-KW"/>
</dbReference>
<dbReference type="InterPro" id="IPR036388">
    <property type="entry name" value="WH-like_DNA-bd_sf"/>
</dbReference>
<evidence type="ECO:0000256" key="2">
    <source>
        <dbReference type="ARBA" id="ARBA00023012"/>
    </source>
</evidence>
<evidence type="ECO:0000256" key="4">
    <source>
        <dbReference type="ARBA" id="ARBA00023125"/>
    </source>
</evidence>
<dbReference type="SUPFAM" id="SSF48452">
    <property type="entry name" value="TPR-like"/>
    <property type="match status" value="1"/>
</dbReference>
<evidence type="ECO:0000256" key="1">
    <source>
        <dbReference type="ARBA" id="ARBA00005820"/>
    </source>
</evidence>
<dbReference type="SUPFAM" id="SSF46894">
    <property type="entry name" value="C-terminal effector domain of the bipartite response regulators"/>
    <property type="match status" value="1"/>
</dbReference>
<keyword evidence="6" id="KW-0597">Phosphoprotein</keyword>
<dbReference type="SMART" id="SM00862">
    <property type="entry name" value="Trans_reg_C"/>
    <property type="match status" value="1"/>
</dbReference>
<dbReference type="PROSITE" id="PS50110">
    <property type="entry name" value="RESPONSE_REGULATORY"/>
    <property type="match status" value="1"/>
</dbReference>
<dbReference type="InterPro" id="IPR016032">
    <property type="entry name" value="Sig_transdc_resp-reg_C-effctor"/>
</dbReference>
<dbReference type="Pfam" id="PF00072">
    <property type="entry name" value="Response_reg"/>
    <property type="match status" value="1"/>
</dbReference>
<evidence type="ECO:0000256" key="6">
    <source>
        <dbReference type="PROSITE-ProRule" id="PRU00169"/>
    </source>
</evidence>
<dbReference type="SMART" id="SM00448">
    <property type="entry name" value="REC"/>
    <property type="match status" value="1"/>
</dbReference>
<dbReference type="GO" id="GO:0003677">
    <property type="term" value="F:DNA binding"/>
    <property type="evidence" value="ECO:0007669"/>
    <property type="project" value="UniProtKB-KW"/>
</dbReference>
<dbReference type="Gene3D" id="1.10.10.10">
    <property type="entry name" value="Winged helix-like DNA-binding domain superfamily/Winged helix DNA-binding domain"/>
    <property type="match status" value="1"/>
</dbReference>
<evidence type="ECO:0000256" key="5">
    <source>
        <dbReference type="ARBA" id="ARBA00023163"/>
    </source>
</evidence>
<dbReference type="Proteomes" id="UP000564806">
    <property type="component" value="Unassembled WGS sequence"/>
</dbReference>
<dbReference type="InterPro" id="IPR005158">
    <property type="entry name" value="BTAD"/>
</dbReference>